<feature type="region of interest" description="Disordered" evidence="4">
    <location>
        <begin position="325"/>
        <end position="344"/>
    </location>
</feature>
<comment type="caution">
    <text evidence="6">The sequence shown here is derived from an EMBL/GenBank/DDBJ whole genome shotgun (WGS) entry which is preliminary data.</text>
</comment>
<evidence type="ECO:0000259" key="5">
    <source>
        <dbReference type="Pfam" id="PF00135"/>
    </source>
</evidence>
<sequence length="545" mass="57498">MWKARRVRRAFCFLDVRLKQSAQDQENDMLRTLAAAACALLMAGQAQAAGLAQARVAQGLLSAGPVEQGVTVFKGVPFAAPPVGPLRWRAPQAAAAWSGVRPADRFGANCMQKPIEGALGPWTPEYLAHGDISEDCLYLNVWTPAEGLGAKLPVMVWIPGGGFNQGSGSVPIYDGAGLARRGVVVVTVNYRLNAFGFMAHPQLTAEGQGASGNYGLQDQIAALQWVQANIAAFGGDPARVTVAGQSAGAASVHALLAAPAAKGLFHQAIAQSGSGMGSGGTPLAKAEQDGVRFAEGLGARTLAELRALPADKVLETPSGMRFAPIIDGRTVPADPTRPGNAVSDVPLLTGLTADESSGMNRSYGKSTPAELQTRLQTGFGALARQAGAIYRASSDADAGEASKRLSRDRGLAATWLWAQSRLQTSRQPVYAYLWTHVEPGPEEARYGAFHSSEMPYVFQTLAASPERPFTQEDRRISDQMAAYWANFIAKGDPNGQGLPTWPKVRAGSPVIMELGARPAPRPVLEPETLKLFQAYAEAGGGLSLF</sequence>
<dbReference type="Gene3D" id="3.40.50.1820">
    <property type="entry name" value="alpha/beta hydrolase"/>
    <property type="match status" value="1"/>
</dbReference>
<gene>
    <name evidence="6" type="ORF">DJ018_15390</name>
</gene>
<accession>A0A328A9W8</accession>
<keyword evidence="7" id="KW-1185">Reference proteome</keyword>
<evidence type="ECO:0000313" key="7">
    <source>
        <dbReference type="Proteomes" id="UP000249725"/>
    </source>
</evidence>
<evidence type="ECO:0000256" key="2">
    <source>
        <dbReference type="ARBA" id="ARBA00022801"/>
    </source>
</evidence>
<reference evidence="7" key="1">
    <citation type="submission" date="2018-05" db="EMBL/GenBank/DDBJ databases">
        <authorList>
            <person name="Li X."/>
        </authorList>
    </citation>
    <scope>NUCLEOTIDE SEQUENCE [LARGE SCALE GENOMIC DNA]</scope>
    <source>
        <strain evidence="7">YIM 73061</strain>
    </source>
</reference>
<dbReference type="Pfam" id="PF00135">
    <property type="entry name" value="COesterase"/>
    <property type="match status" value="1"/>
</dbReference>
<dbReference type="PROSITE" id="PS00122">
    <property type="entry name" value="CARBOXYLESTERASE_B_1"/>
    <property type="match status" value="1"/>
</dbReference>
<dbReference type="GO" id="GO:0016787">
    <property type="term" value="F:hydrolase activity"/>
    <property type="evidence" value="ECO:0007669"/>
    <property type="project" value="UniProtKB-KW"/>
</dbReference>
<dbReference type="PROSITE" id="PS00941">
    <property type="entry name" value="CARBOXYLESTERASE_B_2"/>
    <property type="match status" value="1"/>
</dbReference>
<protein>
    <recommendedName>
        <fullName evidence="3">Carboxylic ester hydrolase</fullName>
        <ecNumber evidence="3">3.1.1.-</ecNumber>
    </recommendedName>
</protein>
<dbReference type="InterPro" id="IPR050309">
    <property type="entry name" value="Type-B_Carboxylest/Lipase"/>
</dbReference>
<evidence type="ECO:0000256" key="4">
    <source>
        <dbReference type="SAM" id="MobiDB-lite"/>
    </source>
</evidence>
<name>A0A328A9W8_9CAUL</name>
<dbReference type="InterPro" id="IPR019819">
    <property type="entry name" value="Carboxylesterase_B_CS"/>
</dbReference>
<dbReference type="InterPro" id="IPR029058">
    <property type="entry name" value="AB_hydrolase_fold"/>
</dbReference>
<dbReference type="EMBL" id="QFYR01000004">
    <property type="protein sequence ID" value="RAK51325.1"/>
    <property type="molecule type" value="Genomic_DNA"/>
</dbReference>
<dbReference type="InterPro" id="IPR002018">
    <property type="entry name" value="CarbesteraseB"/>
</dbReference>
<dbReference type="OrthoDB" id="9775851at2"/>
<dbReference type="SUPFAM" id="SSF53474">
    <property type="entry name" value="alpha/beta-Hydrolases"/>
    <property type="match status" value="1"/>
</dbReference>
<dbReference type="EC" id="3.1.1.-" evidence="3"/>
<evidence type="ECO:0000256" key="3">
    <source>
        <dbReference type="RuleBase" id="RU361235"/>
    </source>
</evidence>
<comment type="similarity">
    <text evidence="1 3">Belongs to the type-B carboxylesterase/lipase family.</text>
</comment>
<evidence type="ECO:0000256" key="1">
    <source>
        <dbReference type="ARBA" id="ARBA00005964"/>
    </source>
</evidence>
<dbReference type="InterPro" id="IPR019826">
    <property type="entry name" value="Carboxylesterase_B_AS"/>
</dbReference>
<dbReference type="AlphaFoldDB" id="A0A328A9W8"/>
<dbReference type="Proteomes" id="UP000249725">
    <property type="component" value="Unassembled WGS sequence"/>
</dbReference>
<evidence type="ECO:0000313" key="6">
    <source>
        <dbReference type="EMBL" id="RAK51325.1"/>
    </source>
</evidence>
<dbReference type="PANTHER" id="PTHR11559">
    <property type="entry name" value="CARBOXYLESTERASE"/>
    <property type="match status" value="1"/>
</dbReference>
<proteinExistence type="inferred from homology"/>
<keyword evidence="2 3" id="KW-0378">Hydrolase</keyword>
<organism evidence="6 7">
    <name type="scientific">Phenylobacterium deserti</name>
    <dbReference type="NCBI Taxonomy" id="1914756"/>
    <lineage>
        <taxon>Bacteria</taxon>
        <taxon>Pseudomonadati</taxon>
        <taxon>Pseudomonadota</taxon>
        <taxon>Alphaproteobacteria</taxon>
        <taxon>Caulobacterales</taxon>
        <taxon>Caulobacteraceae</taxon>
        <taxon>Phenylobacterium</taxon>
    </lineage>
</organism>
<feature type="domain" description="Carboxylesterase type B" evidence="5">
    <location>
        <begin position="67"/>
        <end position="518"/>
    </location>
</feature>